<evidence type="ECO:0000256" key="4">
    <source>
        <dbReference type="ARBA" id="ARBA00022553"/>
    </source>
</evidence>
<dbReference type="EC" id="2.7.13.3" evidence="3"/>
<dbReference type="PROSITE" id="PS50885">
    <property type="entry name" value="HAMP"/>
    <property type="match status" value="1"/>
</dbReference>
<dbReference type="Pfam" id="PF05227">
    <property type="entry name" value="CHASE3"/>
    <property type="match status" value="1"/>
</dbReference>
<dbReference type="InterPro" id="IPR003594">
    <property type="entry name" value="HATPase_dom"/>
</dbReference>
<dbReference type="Pfam" id="PF02518">
    <property type="entry name" value="HATPase_c"/>
    <property type="match status" value="1"/>
</dbReference>
<dbReference type="Pfam" id="PF00512">
    <property type="entry name" value="HisKA"/>
    <property type="match status" value="1"/>
</dbReference>
<dbReference type="PRINTS" id="PR00344">
    <property type="entry name" value="BCTRLSENSOR"/>
</dbReference>
<keyword evidence="7" id="KW-0902">Two-component regulatory system</keyword>
<dbReference type="FunFam" id="1.10.287.130:FF:000001">
    <property type="entry name" value="Two-component sensor histidine kinase"/>
    <property type="match status" value="1"/>
</dbReference>
<evidence type="ECO:0000256" key="8">
    <source>
        <dbReference type="ARBA" id="ARBA00023136"/>
    </source>
</evidence>
<keyword evidence="8 11" id="KW-0472">Membrane</keyword>
<dbReference type="InterPro" id="IPR003661">
    <property type="entry name" value="HisK_dim/P_dom"/>
</dbReference>
<dbReference type="SMART" id="SM00388">
    <property type="entry name" value="HisKA"/>
    <property type="match status" value="1"/>
</dbReference>
<dbReference type="CDD" id="cd19411">
    <property type="entry name" value="MCP2201-like_sensor"/>
    <property type="match status" value="1"/>
</dbReference>
<dbReference type="SUPFAM" id="SSF52172">
    <property type="entry name" value="CheY-like"/>
    <property type="match status" value="1"/>
</dbReference>
<keyword evidence="10" id="KW-0175">Coiled coil</keyword>
<keyword evidence="11" id="KW-0812">Transmembrane</keyword>
<dbReference type="GO" id="GO:0000155">
    <property type="term" value="F:phosphorelay sensor kinase activity"/>
    <property type="evidence" value="ECO:0007669"/>
    <property type="project" value="InterPro"/>
</dbReference>
<keyword evidence="11" id="KW-1133">Transmembrane helix</keyword>
<dbReference type="SMART" id="SM00387">
    <property type="entry name" value="HATPase_c"/>
    <property type="match status" value="1"/>
</dbReference>
<evidence type="ECO:0000259" key="13">
    <source>
        <dbReference type="PROSITE" id="PS50110"/>
    </source>
</evidence>
<dbReference type="SUPFAM" id="SSF55781">
    <property type="entry name" value="GAF domain-like"/>
    <property type="match status" value="1"/>
</dbReference>
<dbReference type="PROSITE" id="PS50109">
    <property type="entry name" value="HIS_KIN"/>
    <property type="match status" value="1"/>
</dbReference>
<dbReference type="InterPro" id="IPR047347">
    <property type="entry name" value="YvaQ-like_sensor"/>
</dbReference>
<evidence type="ECO:0000256" key="5">
    <source>
        <dbReference type="ARBA" id="ARBA00022679"/>
    </source>
</evidence>
<feature type="domain" description="Histidine kinase" evidence="12">
    <location>
        <begin position="498"/>
        <end position="732"/>
    </location>
</feature>
<feature type="coiled-coil region" evidence="10">
    <location>
        <begin position="429"/>
        <end position="498"/>
    </location>
</feature>
<dbReference type="Pfam" id="PF13185">
    <property type="entry name" value="GAF_2"/>
    <property type="match status" value="1"/>
</dbReference>
<feature type="domain" description="HAMP" evidence="14">
    <location>
        <begin position="208"/>
        <end position="271"/>
    </location>
</feature>
<organism evidence="15 16">
    <name type="scientific">Tectimicrobiota bacterium</name>
    <dbReference type="NCBI Taxonomy" id="2528274"/>
    <lineage>
        <taxon>Bacteria</taxon>
        <taxon>Pseudomonadati</taxon>
        <taxon>Nitrospinota/Tectimicrobiota group</taxon>
        <taxon>Candidatus Tectimicrobiota</taxon>
    </lineage>
</organism>
<dbReference type="SMART" id="SM00065">
    <property type="entry name" value="GAF"/>
    <property type="match status" value="1"/>
</dbReference>
<reference evidence="15" key="1">
    <citation type="submission" date="2020-07" db="EMBL/GenBank/DDBJ databases">
        <title>Huge and variable diversity of episymbiotic CPR bacteria and DPANN archaea in groundwater ecosystems.</title>
        <authorList>
            <person name="He C.Y."/>
            <person name="Keren R."/>
            <person name="Whittaker M."/>
            <person name="Farag I.F."/>
            <person name="Doudna J."/>
            <person name="Cate J.H.D."/>
            <person name="Banfield J.F."/>
        </authorList>
    </citation>
    <scope>NUCLEOTIDE SEQUENCE</scope>
    <source>
        <strain evidence="15">NC_groundwater_672_Ag_B-0.1um_62_36</strain>
    </source>
</reference>
<comment type="caution">
    <text evidence="15">The sequence shown here is derived from an EMBL/GenBank/DDBJ whole genome shotgun (WGS) entry which is preliminary data.</text>
</comment>
<dbReference type="FunFam" id="3.30.565.10:FF:000006">
    <property type="entry name" value="Sensor histidine kinase WalK"/>
    <property type="match status" value="1"/>
</dbReference>
<dbReference type="Gene3D" id="3.30.565.10">
    <property type="entry name" value="Histidine kinase-like ATPase, C-terminal domain"/>
    <property type="match status" value="1"/>
</dbReference>
<evidence type="ECO:0000256" key="7">
    <source>
        <dbReference type="ARBA" id="ARBA00023012"/>
    </source>
</evidence>
<dbReference type="InterPro" id="IPR029016">
    <property type="entry name" value="GAF-like_dom_sf"/>
</dbReference>
<dbReference type="PANTHER" id="PTHR43547:SF2">
    <property type="entry name" value="HYBRID SIGNAL TRANSDUCTION HISTIDINE KINASE C"/>
    <property type="match status" value="1"/>
</dbReference>
<dbReference type="InterPro" id="IPR036890">
    <property type="entry name" value="HATPase_C_sf"/>
</dbReference>
<name>A0A932CL58_UNCTE</name>
<comment type="catalytic activity">
    <reaction evidence="1">
        <text>ATP + protein L-histidine = ADP + protein N-phospho-L-histidine.</text>
        <dbReference type="EC" id="2.7.13.3"/>
    </reaction>
</comment>
<dbReference type="InterPro" id="IPR004358">
    <property type="entry name" value="Sig_transdc_His_kin-like_C"/>
</dbReference>
<evidence type="ECO:0000256" key="2">
    <source>
        <dbReference type="ARBA" id="ARBA00004370"/>
    </source>
</evidence>
<dbReference type="Proteomes" id="UP000769766">
    <property type="component" value="Unassembled WGS sequence"/>
</dbReference>
<proteinExistence type="predicted"/>
<feature type="modified residue" description="4-aspartylphosphate" evidence="9">
    <location>
        <position position="805"/>
    </location>
</feature>
<dbReference type="InterPro" id="IPR001789">
    <property type="entry name" value="Sig_transdc_resp-reg_receiver"/>
</dbReference>
<keyword evidence="6" id="KW-0418">Kinase</keyword>
<protein>
    <recommendedName>
        <fullName evidence="3">histidine kinase</fullName>
        <ecNumber evidence="3">2.7.13.3</ecNumber>
    </recommendedName>
</protein>
<dbReference type="CDD" id="cd17580">
    <property type="entry name" value="REC_2_DhkD-like"/>
    <property type="match status" value="1"/>
</dbReference>
<evidence type="ECO:0000313" key="15">
    <source>
        <dbReference type="EMBL" id="MBI2875420.1"/>
    </source>
</evidence>
<dbReference type="CDD" id="cd00075">
    <property type="entry name" value="HATPase"/>
    <property type="match status" value="1"/>
</dbReference>
<dbReference type="EMBL" id="JACPRF010000027">
    <property type="protein sequence ID" value="MBI2875420.1"/>
    <property type="molecule type" value="Genomic_DNA"/>
</dbReference>
<dbReference type="InterPro" id="IPR003018">
    <property type="entry name" value="GAF"/>
</dbReference>
<comment type="subcellular location">
    <subcellularLocation>
        <location evidence="2">Membrane</location>
    </subcellularLocation>
</comment>
<dbReference type="PROSITE" id="PS50110">
    <property type="entry name" value="RESPONSE_REGULATORY"/>
    <property type="match status" value="1"/>
</dbReference>
<dbReference type="GO" id="GO:0016020">
    <property type="term" value="C:membrane"/>
    <property type="evidence" value="ECO:0007669"/>
    <property type="project" value="UniProtKB-SubCell"/>
</dbReference>
<evidence type="ECO:0000259" key="14">
    <source>
        <dbReference type="PROSITE" id="PS50885"/>
    </source>
</evidence>
<dbReference type="Pfam" id="PF00072">
    <property type="entry name" value="Response_reg"/>
    <property type="match status" value="1"/>
</dbReference>
<evidence type="ECO:0000256" key="11">
    <source>
        <dbReference type="SAM" id="Phobius"/>
    </source>
</evidence>
<dbReference type="InterPro" id="IPR007891">
    <property type="entry name" value="CHASE3"/>
</dbReference>
<evidence type="ECO:0000256" key="6">
    <source>
        <dbReference type="ARBA" id="ARBA00022777"/>
    </source>
</evidence>
<accession>A0A932CL58</accession>
<dbReference type="Gene3D" id="3.40.50.2300">
    <property type="match status" value="1"/>
</dbReference>
<evidence type="ECO:0000259" key="12">
    <source>
        <dbReference type="PROSITE" id="PS50109"/>
    </source>
</evidence>
<dbReference type="InterPro" id="IPR011006">
    <property type="entry name" value="CheY-like_superfamily"/>
</dbReference>
<dbReference type="InterPro" id="IPR036097">
    <property type="entry name" value="HisK_dim/P_sf"/>
</dbReference>
<dbReference type="SMART" id="SM00448">
    <property type="entry name" value="REC"/>
    <property type="match status" value="1"/>
</dbReference>
<keyword evidence="4 9" id="KW-0597">Phosphoprotein</keyword>
<dbReference type="Gene3D" id="1.10.287.130">
    <property type="match status" value="1"/>
</dbReference>
<evidence type="ECO:0000256" key="10">
    <source>
        <dbReference type="SAM" id="Coils"/>
    </source>
</evidence>
<gene>
    <name evidence="15" type="ORF">HYY20_00905</name>
</gene>
<evidence type="ECO:0000256" key="9">
    <source>
        <dbReference type="PROSITE-ProRule" id="PRU00169"/>
    </source>
</evidence>
<evidence type="ECO:0000313" key="16">
    <source>
        <dbReference type="Proteomes" id="UP000769766"/>
    </source>
</evidence>
<dbReference type="InterPro" id="IPR005467">
    <property type="entry name" value="His_kinase_dom"/>
</dbReference>
<dbReference type="SUPFAM" id="SSF47384">
    <property type="entry name" value="Homodimeric domain of signal transducing histidine kinase"/>
    <property type="match status" value="1"/>
</dbReference>
<dbReference type="Gene3D" id="3.30.450.40">
    <property type="match status" value="1"/>
</dbReference>
<feature type="transmembrane region" description="Helical" evidence="11">
    <location>
        <begin position="12"/>
        <end position="33"/>
    </location>
</feature>
<evidence type="ECO:0000256" key="3">
    <source>
        <dbReference type="ARBA" id="ARBA00012438"/>
    </source>
</evidence>
<dbReference type="InterPro" id="IPR003660">
    <property type="entry name" value="HAMP_dom"/>
</dbReference>
<dbReference type="SUPFAM" id="SSF55874">
    <property type="entry name" value="ATPase domain of HSP90 chaperone/DNA topoisomerase II/histidine kinase"/>
    <property type="match status" value="1"/>
</dbReference>
<feature type="domain" description="Response regulatory" evidence="13">
    <location>
        <begin position="756"/>
        <end position="872"/>
    </location>
</feature>
<sequence>MWSHEASIGQRLALSFGVSCLMILLLLGIFFYGQQRQEAAFRRLAGEVLPKVDAARDVETAYLHQATATRGYVYSGDEYYLKEYNQALVLAQEAMARLDRLPLLPEKRALFQQIQGLAAQYREKTDRAMVLRQQGNVAEAHRLILYETLPLRNQLLEKTRAFVVLQFRQRDEARAEVDRVRREVIWTSAALSLLALLCGALISLRASRSVTRPVQALAQASRALARGDFEPALRLAAPVGDWREAQVSRNELRVLTAVFGAMAREISRREGRLSAQARLASVLASGLDTERIASEALREIAEHARCDLGLVYVHDPEAHLLRCVGTYALEGAPESLRVGEGIPGEAAASRRRVLVQGIPADTPFHVRLGFDQVPPRTVVAVPMVYQNQLVGSMLLGSLRDLPEDVLGFIETAAQQVGVSLQSALAHQRIQKLAEELQEKSELLAVQNEEFRVQAEELQERNEQLQAQSEELQAQSEELLAQQQELEEADRRKDEFLAMLSHELRNPLGAISNVVEVLRRRGSTDPVCDQMHAILDRQVTHMARLLNDLLEVSRVTQSKIALRQEPVDLATAVSRAVETARPLLETRGHDLQVSLPAQPVRLEADPMRLEQILVNLLDNAAKYTEPGGQISLTAEREGEQAPGSEPALDLIQGPGQAVLRVRDTGVGIPPELLPHVFDLFTQGDRAPDRAQGGLGIGLTLVKRLVEMHGGSVAAYSDGPGKGSELVVWLPALPANPAAQASDAHSVSSPEAQGSPQRVLIVDDNVDGARMLAMILEMWGHQVWMAHDGPAAIEAAKAYQPGIVLLDIGLPGMDGYEVAQRLRQQKDLSPMRLVALTGYGHEEDRARSREVGFDEHLVKPVPPEQLQQVMASISRGR</sequence>
<dbReference type="Gene3D" id="1.20.120.1730">
    <property type="match status" value="1"/>
</dbReference>
<dbReference type="CDD" id="cd00082">
    <property type="entry name" value="HisKA"/>
    <property type="match status" value="1"/>
</dbReference>
<evidence type="ECO:0000256" key="1">
    <source>
        <dbReference type="ARBA" id="ARBA00000085"/>
    </source>
</evidence>
<keyword evidence="5" id="KW-0808">Transferase</keyword>
<dbReference type="CDD" id="cd06225">
    <property type="entry name" value="HAMP"/>
    <property type="match status" value="1"/>
</dbReference>
<dbReference type="SMART" id="SM00304">
    <property type="entry name" value="HAMP"/>
    <property type="match status" value="1"/>
</dbReference>
<dbReference type="PANTHER" id="PTHR43547">
    <property type="entry name" value="TWO-COMPONENT HISTIDINE KINASE"/>
    <property type="match status" value="1"/>
</dbReference>
<dbReference type="AlphaFoldDB" id="A0A932CL58"/>